<gene>
    <name evidence="2" type="ORF">BU26DRAFT_521926</name>
</gene>
<protein>
    <submittedName>
        <fullName evidence="2">Uncharacterized protein</fullName>
    </submittedName>
</protein>
<reference evidence="2" key="1">
    <citation type="journal article" date="2020" name="Stud. Mycol.">
        <title>101 Dothideomycetes genomes: a test case for predicting lifestyles and emergence of pathogens.</title>
        <authorList>
            <person name="Haridas S."/>
            <person name="Albert R."/>
            <person name="Binder M."/>
            <person name="Bloem J."/>
            <person name="Labutti K."/>
            <person name="Salamov A."/>
            <person name="Andreopoulos B."/>
            <person name="Baker S."/>
            <person name="Barry K."/>
            <person name="Bills G."/>
            <person name="Bluhm B."/>
            <person name="Cannon C."/>
            <person name="Castanera R."/>
            <person name="Culley D."/>
            <person name="Daum C."/>
            <person name="Ezra D."/>
            <person name="Gonzalez J."/>
            <person name="Henrissat B."/>
            <person name="Kuo A."/>
            <person name="Liang C."/>
            <person name="Lipzen A."/>
            <person name="Lutzoni F."/>
            <person name="Magnuson J."/>
            <person name="Mondo S."/>
            <person name="Nolan M."/>
            <person name="Ohm R."/>
            <person name="Pangilinan J."/>
            <person name="Park H.-J."/>
            <person name="Ramirez L."/>
            <person name="Alfaro M."/>
            <person name="Sun H."/>
            <person name="Tritt A."/>
            <person name="Yoshinaga Y."/>
            <person name="Zwiers L.-H."/>
            <person name="Turgeon B."/>
            <person name="Goodwin S."/>
            <person name="Spatafora J."/>
            <person name="Crous P."/>
            <person name="Grigoriev I."/>
        </authorList>
    </citation>
    <scope>NUCLEOTIDE SEQUENCE</scope>
    <source>
        <strain evidence="2">CBS 122368</strain>
    </source>
</reference>
<organism evidence="2 3">
    <name type="scientific">Trematosphaeria pertusa</name>
    <dbReference type="NCBI Taxonomy" id="390896"/>
    <lineage>
        <taxon>Eukaryota</taxon>
        <taxon>Fungi</taxon>
        <taxon>Dikarya</taxon>
        <taxon>Ascomycota</taxon>
        <taxon>Pezizomycotina</taxon>
        <taxon>Dothideomycetes</taxon>
        <taxon>Pleosporomycetidae</taxon>
        <taxon>Pleosporales</taxon>
        <taxon>Massarineae</taxon>
        <taxon>Trematosphaeriaceae</taxon>
        <taxon>Trematosphaeria</taxon>
    </lineage>
</organism>
<proteinExistence type="predicted"/>
<keyword evidence="3" id="KW-1185">Reference proteome</keyword>
<dbReference type="RefSeq" id="XP_033680498.1">
    <property type="nucleotide sequence ID" value="XM_033829659.1"/>
</dbReference>
<evidence type="ECO:0000313" key="2">
    <source>
        <dbReference type="EMBL" id="KAF2245494.1"/>
    </source>
</evidence>
<feature type="region of interest" description="Disordered" evidence="1">
    <location>
        <begin position="1"/>
        <end position="30"/>
    </location>
</feature>
<dbReference type="AlphaFoldDB" id="A0A6A6I4P2"/>
<feature type="compositionally biased region" description="Polar residues" evidence="1">
    <location>
        <begin position="11"/>
        <end position="26"/>
    </location>
</feature>
<dbReference type="EMBL" id="ML987200">
    <property type="protein sequence ID" value="KAF2245494.1"/>
    <property type="molecule type" value="Genomic_DNA"/>
</dbReference>
<dbReference type="GeneID" id="54582989"/>
<name>A0A6A6I4P2_9PLEO</name>
<accession>A0A6A6I4P2</accession>
<evidence type="ECO:0000313" key="3">
    <source>
        <dbReference type="Proteomes" id="UP000800094"/>
    </source>
</evidence>
<evidence type="ECO:0000256" key="1">
    <source>
        <dbReference type="SAM" id="MobiDB-lite"/>
    </source>
</evidence>
<sequence length="221" mass="24694">MPPSRLPFLTPLTSRRASAPSPQIQRSLPHHHPYHPHTRYVLWPPPSLVCILPNLPWSPHLDASRTCFGALALALRILAPCYCRRLRAPLHPPRNPLLPSTAGIALRCFGALPSFWSYLVLLLARRQVPGAIHHSEATVQLSLLPSYRAIQPPTAPSWAARQSLNAQSPQPPARSCRLCLFLPSWSCQALRDVVLNGEISGLPRTCFCTYWPSRLPGWREP</sequence>
<dbReference type="Proteomes" id="UP000800094">
    <property type="component" value="Unassembled WGS sequence"/>
</dbReference>